<dbReference type="Gene3D" id="1.10.3710.10">
    <property type="entry name" value="DNA polymerase III clamp loader subunits, C-terminal domain"/>
    <property type="match status" value="1"/>
</dbReference>
<dbReference type="Pfam" id="PF00004">
    <property type="entry name" value="AAA"/>
    <property type="match status" value="1"/>
</dbReference>
<dbReference type="AlphaFoldDB" id="A0A023DA08"/>
<dbReference type="InterPro" id="IPR003593">
    <property type="entry name" value="AAA+_ATPase"/>
</dbReference>
<dbReference type="SMART" id="SM00382">
    <property type="entry name" value="AAA"/>
    <property type="match status" value="1"/>
</dbReference>
<dbReference type="InterPro" id="IPR008921">
    <property type="entry name" value="DNA_pol3_clamp-load_cplx_C"/>
</dbReference>
<sequence>MLFTAEPLAVRMRPRNIDEIVGQKHIIGPHTALYKMIQKGYVPSLLLYGEPGTGKTSLAYAIAGTAGREFFAINATTSGKKDIEEVVETAKLIGNVILFIDEIHRFNKAQQDYLLPHVENGLITLIGATTENPFHEVNPAIRSRCGQIQQLKRLLPDDIVALLRRALQDPDRGLGNFRIVIEEELLFRIAEASGGDARVALNLLEAVVYASREVNGQIYVKEETIAECTANRGFTHDKNGDVHYSLLSAFQKSVRGSDVDAALHYLARLLEGGDLAAVCRRLLVIAYEDIGLANPMMGVKVQAAVNAVERLGLPEARIPLSVVTIELCLSAKSNSAYKALDAAIADVRAGKIGDIPDHLKDAHYHGASVLGHGKGYRYPHDYPNGWVAQQYLPKELAGVKYYMPKEHGEEKYYAKVYERLEQLKQQNFKNEGSKIL</sequence>
<dbReference type="FunFam" id="1.20.272.10:FF:000001">
    <property type="entry name" value="Putative AAA family ATPase"/>
    <property type="match status" value="1"/>
</dbReference>
<dbReference type="Pfam" id="PF16193">
    <property type="entry name" value="AAA_assoc_2"/>
    <property type="match status" value="1"/>
</dbReference>
<dbReference type="Gene3D" id="3.40.50.300">
    <property type="entry name" value="P-loop containing nucleotide triphosphate hydrolases"/>
    <property type="match status" value="1"/>
</dbReference>
<reference evidence="6 7" key="1">
    <citation type="submission" date="2014-04" db="EMBL/GenBank/DDBJ databases">
        <title>Whole genome shotgun sequence of Geobacillus caldoxylosilyticus NBRC 107762.</title>
        <authorList>
            <person name="Hosoyama A."/>
            <person name="Hosoyama Y."/>
            <person name="Katano-Makiyama Y."/>
            <person name="Tsuchikane K."/>
            <person name="Ohji S."/>
            <person name="Ichikawa N."/>
            <person name="Yamazoe A."/>
            <person name="Fujita N."/>
        </authorList>
    </citation>
    <scope>NUCLEOTIDE SEQUENCE [LARGE SCALE GENOMIC DNA]</scope>
    <source>
        <strain evidence="6 7">NBRC 107762</strain>
    </source>
</reference>
<evidence type="ECO:0000256" key="4">
    <source>
        <dbReference type="ARBA" id="ARBA00022840"/>
    </source>
</evidence>
<dbReference type="GO" id="GO:0006261">
    <property type="term" value="P:DNA-templated DNA replication"/>
    <property type="evidence" value="ECO:0007669"/>
    <property type="project" value="TreeGrafter"/>
</dbReference>
<dbReference type="PANTHER" id="PTHR13779:SF7">
    <property type="entry name" value="ATPASE WRNIP1"/>
    <property type="match status" value="1"/>
</dbReference>
<name>A0A023DA08_9BACL</name>
<evidence type="ECO:0000256" key="3">
    <source>
        <dbReference type="ARBA" id="ARBA00022741"/>
    </source>
</evidence>
<dbReference type="Gene3D" id="1.20.272.10">
    <property type="match status" value="1"/>
</dbReference>
<dbReference type="GO" id="GO:0008047">
    <property type="term" value="F:enzyme activator activity"/>
    <property type="evidence" value="ECO:0007669"/>
    <property type="project" value="TreeGrafter"/>
</dbReference>
<dbReference type="GO" id="GO:0000731">
    <property type="term" value="P:DNA synthesis involved in DNA repair"/>
    <property type="evidence" value="ECO:0007669"/>
    <property type="project" value="TreeGrafter"/>
</dbReference>
<dbReference type="InterPro" id="IPR027417">
    <property type="entry name" value="P-loop_NTPase"/>
</dbReference>
<dbReference type="InterPro" id="IPR051314">
    <property type="entry name" value="AAA_ATPase_RarA/MGS1/WRNIP1"/>
</dbReference>
<proteinExistence type="inferred from homology"/>
<dbReference type="Proteomes" id="UP000023561">
    <property type="component" value="Unassembled WGS sequence"/>
</dbReference>
<dbReference type="CDD" id="cd00009">
    <property type="entry name" value="AAA"/>
    <property type="match status" value="1"/>
</dbReference>
<evidence type="ECO:0000256" key="1">
    <source>
        <dbReference type="ARBA" id="ARBA00008959"/>
    </source>
</evidence>
<evidence type="ECO:0000313" key="6">
    <source>
        <dbReference type="EMBL" id="GAJ38184.1"/>
    </source>
</evidence>
<dbReference type="OrthoDB" id="9778364at2"/>
<keyword evidence="3" id="KW-0547">Nucleotide-binding</keyword>
<dbReference type="InterPro" id="IPR032423">
    <property type="entry name" value="AAA_assoc_2"/>
</dbReference>
<dbReference type="CDD" id="cd18139">
    <property type="entry name" value="HLD_clamp_RarA"/>
    <property type="match status" value="1"/>
</dbReference>
<dbReference type="SUPFAM" id="SSF52540">
    <property type="entry name" value="P-loop containing nucleoside triphosphate hydrolases"/>
    <property type="match status" value="1"/>
</dbReference>
<dbReference type="EMBL" id="BAWO01000001">
    <property type="protein sequence ID" value="GAJ38184.1"/>
    <property type="molecule type" value="Genomic_DNA"/>
</dbReference>
<evidence type="ECO:0000313" key="7">
    <source>
        <dbReference type="Proteomes" id="UP000023561"/>
    </source>
</evidence>
<comment type="similarity">
    <text evidence="1">Belongs to the AAA ATPase family. RarA/MGS1/WRNIP1 subfamily.</text>
</comment>
<evidence type="ECO:0000256" key="2">
    <source>
        <dbReference type="ARBA" id="ARBA00020776"/>
    </source>
</evidence>
<comment type="caution">
    <text evidence="6">The sequence shown here is derived from an EMBL/GenBank/DDBJ whole genome shotgun (WGS) entry which is preliminary data.</text>
</comment>
<organism evidence="6 7">
    <name type="scientific">Parageobacillus caldoxylosilyticus NBRC 107762</name>
    <dbReference type="NCBI Taxonomy" id="1220594"/>
    <lineage>
        <taxon>Bacteria</taxon>
        <taxon>Bacillati</taxon>
        <taxon>Bacillota</taxon>
        <taxon>Bacilli</taxon>
        <taxon>Bacillales</taxon>
        <taxon>Anoxybacillaceae</taxon>
        <taxon>Saccharococcus</taxon>
    </lineage>
</organism>
<dbReference type="FunFam" id="1.10.8.60:FF:000029">
    <property type="entry name" value="Replication-associated recombination protein A"/>
    <property type="match status" value="1"/>
</dbReference>
<dbReference type="PANTHER" id="PTHR13779">
    <property type="entry name" value="WERNER HELICASE-INTERACTING PROTEIN 1 FAMILY MEMBER"/>
    <property type="match status" value="1"/>
</dbReference>
<dbReference type="GO" id="GO:0016887">
    <property type="term" value="F:ATP hydrolysis activity"/>
    <property type="evidence" value="ECO:0007669"/>
    <property type="project" value="InterPro"/>
</dbReference>
<dbReference type="FunFam" id="1.10.3710.10:FF:000003">
    <property type="entry name" value="ATPase, AAA family protein"/>
    <property type="match status" value="1"/>
</dbReference>
<keyword evidence="7" id="KW-1185">Reference proteome</keyword>
<accession>A0A023DA08</accession>
<keyword evidence="4" id="KW-0067">ATP-binding</keyword>
<evidence type="ECO:0000259" key="5">
    <source>
        <dbReference type="SMART" id="SM00382"/>
    </source>
</evidence>
<dbReference type="Pfam" id="PF12002">
    <property type="entry name" value="MgsA_C"/>
    <property type="match status" value="1"/>
</dbReference>
<dbReference type="GO" id="GO:0017116">
    <property type="term" value="F:single-stranded DNA helicase activity"/>
    <property type="evidence" value="ECO:0007669"/>
    <property type="project" value="TreeGrafter"/>
</dbReference>
<dbReference type="Gene3D" id="1.10.8.60">
    <property type="match status" value="1"/>
</dbReference>
<dbReference type="GO" id="GO:0005524">
    <property type="term" value="F:ATP binding"/>
    <property type="evidence" value="ECO:0007669"/>
    <property type="project" value="UniProtKB-KW"/>
</dbReference>
<dbReference type="SUPFAM" id="SSF48019">
    <property type="entry name" value="post-AAA+ oligomerization domain-like"/>
    <property type="match status" value="1"/>
</dbReference>
<gene>
    <name evidence="6" type="ORF">GCA01S_001_01310</name>
</gene>
<dbReference type="RefSeq" id="WP_017435565.1">
    <property type="nucleotide sequence ID" value="NZ_BAWO01000001.1"/>
</dbReference>
<dbReference type="GO" id="GO:0003677">
    <property type="term" value="F:DNA binding"/>
    <property type="evidence" value="ECO:0007669"/>
    <property type="project" value="InterPro"/>
</dbReference>
<dbReference type="InterPro" id="IPR021886">
    <property type="entry name" value="MgsA_C"/>
</dbReference>
<dbReference type="InterPro" id="IPR003959">
    <property type="entry name" value="ATPase_AAA_core"/>
</dbReference>
<feature type="domain" description="AAA+ ATPase" evidence="5">
    <location>
        <begin position="41"/>
        <end position="153"/>
    </location>
</feature>
<protein>
    <recommendedName>
        <fullName evidence="2">Replication-associated recombination protein A</fullName>
    </recommendedName>
</protein>